<feature type="region of interest" description="Disordered" evidence="9">
    <location>
        <begin position="1"/>
        <end position="146"/>
    </location>
</feature>
<dbReference type="PROSITE" id="PS50067">
    <property type="entry name" value="KINESIN_MOTOR_2"/>
    <property type="match status" value="1"/>
</dbReference>
<evidence type="ECO:0000256" key="5">
    <source>
        <dbReference type="ARBA" id="ARBA00023175"/>
    </source>
</evidence>
<protein>
    <recommendedName>
        <fullName evidence="7">Kinesin-like protein</fullName>
    </recommendedName>
</protein>
<evidence type="ECO:0000313" key="11">
    <source>
        <dbReference type="EMBL" id="TFL03088.1"/>
    </source>
</evidence>
<evidence type="ECO:0000313" key="12">
    <source>
        <dbReference type="Proteomes" id="UP000305067"/>
    </source>
</evidence>
<dbReference type="SMART" id="SM00129">
    <property type="entry name" value="KISc"/>
    <property type="match status" value="1"/>
</dbReference>
<dbReference type="Proteomes" id="UP000305067">
    <property type="component" value="Unassembled WGS sequence"/>
</dbReference>
<accession>A0A5C3QNZ4</accession>
<dbReference type="AlphaFoldDB" id="A0A5C3QNZ4"/>
<dbReference type="GO" id="GO:0005524">
    <property type="term" value="F:ATP binding"/>
    <property type="evidence" value="ECO:0007669"/>
    <property type="project" value="UniProtKB-UniRule"/>
</dbReference>
<dbReference type="GO" id="GO:0007018">
    <property type="term" value="P:microtubule-based movement"/>
    <property type="evidence" value="ECO:0007669"/>
    <property type="project" value="InterPro"/>
</dbReference>
<dbReference type="CDD" id="cd01366">
    <property type="entry name" value="KISc_C_terminal"/>
    <property type="match status" value="1"/>
</dbReference>
<sequence>MSAIPRLHSSPPQPSKKRKNVSDDEAEDKPRKIAALGTSDGKPLRNLGVNKATTSGPKRALPVAKPNSVGNGTNNFPKPLTRPKEPLLTSGARSRTRGTSAPPTSAPAARPSATTTTTTRPATRSTSRPPVTGSSRGLVSKPPGNLSTIDERRFLELQHQVTTLHSQHQDLCSQVHTSTLTTQATSDELAATQRRHRKEISELEADLRKKERESRELAEDLRLARDDLNRERETNGVLKSTLSQQSTTQVALNAQISTLQSQITMYQSQISDQTSSLSGLRYDAEHQEAELVRLREEAEEHERIRRRLHNMVMELKGNIRVFARVRPLIANEIAAEEAEANMTFPGSLDNTDIVLSSSTASAMGNERIETHNFSFDRVFDRSSTQSEIFAEVSQLAQSCTDGYNVCIFAYGQTGSGKSWTMEGGPAPDDRGMIPRAVDQVFRDTEQLASKGWSYVIEGQFLEIYNESISDLLSSSNIASSSATKHDIKHDPKTHSTSVTGLTVQTLTSASQVFSLLSLANSRRKTAATMMNERSSRSHSVFTLRIIGTNSRTGEQCRGSLNLVDLAGSERMSASSGVKATEGRDERVKETKSINKSLSSLGDVIAALGEKGNSGNPDAHVPYRNSKLTYLLQYSLSGNSKTLMILNLSPLAAHLSESLTSLRFATKVNNTTIGTAKKQTR</sequence>
<dbReference type="PROSITE" id="PS00411">
    <property type="entry name" value="KINESIN_MOTOR_1"/>
    <property type="match status" value="1"/>
</dbReference>
<dbReference type="PANTHER" id="PTHR47972">
    <property type="entry name" value="KINESIN-LIKE PROTEIN KLP-3"/>
    <property type="match status" value="1"/>
</dbReference>
<keyword evidence="3 6" id="KW-0547">Nucleotide-binding</keyword>
<dbReference type="PRINTS" id="PR00380">
    <property type="entry name" value="KINESINHEAVY"/>
</dbReference>
<gene>
    <name evidence="11" type="ORF">BDV98DRAFT_527603</name>
</gene>
<evidence type="ECO:0000256" key="1">
    <source>
        <dbReference type="ARBA" id="ARBA00010899"/>
    </source>
</evidence>
<comment type="similarity">
    <text evidence="1">Belongs to the TRAFAC class myosin-kinesin ATPase superfamily. Kinesin family. KIN-14 subfamily.</text>
</comment>
<reference evidence="11 12" key="1">
    <citation type="journal article" date="2019" name="Nat. Ecol. Evol.">
        <title>Megaphylogeny resolves global patterns of mushroom evolution.</title>
        <authorList>
            <person name="Varga T."/>
            <person name="Krizsan K."/>
            <person name="Foldi C."/>
            <person name="Dima B."/>
            <person name="Sanchez-Garcia M."/>
            <person name="Sanchez-Ramirez S."/>
            <person name="Szollosi G.J."/>
            <person name="Szarkandi J.G."/>
            <person name="Papp V."/>
            <person name="Albert L."/>
            <person name="Andreopoulos W."/>
            <person name="Angelini C."/>
            <person name="Antonin V."/>
            <person name="Barry K.W."/>
            <person name="Bougher N.L."/>
            <person name="Buchanan P."/>
            <person name="Buyck B."/>
            <person name="Bense V."/>
            <person name="Catcheside P."/>
            <person name="Chovatia M."/>
            <person name="Cooper J."/>
            <person name="Damon W."/>
            <person name="Desjardin D."/>
            <person name="Finy P."/>
            <person name="Geml J."/>
            <person name="Haridas S."/>
            <person name="Hughes K."/>
            <person name="Justo A."/>
            <person name="Karasinski D."/>
            <person name="Kautmanova I."/>
            <person name="Kiss B."/>
            <person name="Kocsube S."/>
            <person name="Kotiranta H."/>
            <person name="LaButti K.M."/>
            <person name="Lechner B.E."/>
            <person name="Liimatainen K."/>
            <person name="Lipzen A."/>
            <person name="Lukacs Z."/>
            <person name="Mihaltcheva S."/>
            <person name="Morgado L.N."/>
            <person name="Niskanen T."/>
            <person name="Noordeloos M.E."/>
            <person name="Ohm R.A."/>
            <person name="Ortiz-Santana B."/>
            <person name="Ovrebo C."/>
            <person name="Racz N."/>
            <person name="Riley R."/>
            <person name="Savchenko A."/>
            <person name="Shiryaev A."/>
            <person name="Soop K."/>
            <person name="Spirin V."/>
            <person name="Szebenyi C."/>
            <person name="Tomsovsky M."/>
            <person name="Tulloss R.E."/>
            <person name="Uehling J."/>
            <person name="Grigoriev I.V."/>
            <person name="Vagvolgyi C."/>
            <person name="Papp T."/>
            <person name="Martin F.M."/>
            <person name="Miettinen O."/>
            <person name="Hibbett D.S."/>
            <person name="Nagy L.G."/>
        </authorList>
    </citation>
    <scope>NUCLEOTIDE SEQUENCE [LARGE SCALE GENOMIC DNA]</scope>
    <source>
        <strain evidence="11 12">CBS 309.79</strain>
    </source>
</reference>
<keyword evidence="8" id="KW-0175">Coiled coil</keyword>
<evidence type="ECO:0000259" key="10">
    <source>
        <dbReference type="PROSITE" id="PS50067"/>
    </source>
</evidence>
<evidence type="ECO:0000256" key="4">
    <source>
        <dbReference type="ARBA" id="ARBA00022840"/>
    </source>
</evidence>
<dbReference type="InterPro" id="IPR001752">
    <property type="entry name" value="Kinesin_motor_dom"/>
</dbReference>
<dbReference type="InterPro" id="IPR027640">
    <property type="entry name" value="Kinesin-like_fam"/>
</dbReference>
<dbReference type="GO" id="GO:0016787">
    <property type="term" value="F:hydrolase activity"/>
    <property type="evidence" value="ECO:0007669"/>
    <property type="project" value="UniProtKB-KW"/>
</dbReference>
<keyword evidence="2 7" id="KW-0493">Microtubule</keyword>
<dbReference type="GO" id="GO:0003777">
    <property type="term" value="F:microtubule motor activity"/>
    <property type="evidence" value="ECO:0007669"/>
    <property type="project" value="InterPro"/>
</dbReference>
<evidence type="ECO:0000256" key="8">
    <source>
        <dbReference type="SAM" id="Coils"/>
    </source>
</evidence>
<feature type="coiled-coil region" evidence="8">
    <location>
        <begin position="186"/>
        <end position="234"/>
    </location>
</feature>
<proteinExistence type="inferred from homology"/>
<dbReference type="InterPro" id="IPR027417">
    <property type="entry name" value="P-loop_NTPase"/>
</dbReference>
<keyword evidence="12" id="KW-1185">Reference proteome</keyword>
<feature type="binding site" evidence="6">
    <location>
        <begin position="411"/>
        <end position="418"/>
    </location>
    <ligand>
        <name>ATP</name>
        <dbReference type="ChEBI" id="CHEBI:30616"/>
    </ligand>
</feature>
<dbReference type="OrthoDB" id="3176171at2759"/>
<feature type="domain" description="Kinesin motor" evidence="10">
    <location>
        <begin position="318"/>
        <end position="670"/>
    </location>
</feature>
<evidence type="ECO:0000256" key="3">
    <source>
        <dbReference type="ARBA" id="ARBA00022741"/>
    </source>
</evidence>
<evidence type="ECO:0000256" key="9">
    <source>
        <dbReference type="SAM" id="MobiDB-lite"/>
    </source>
</evidence>
<keyword evidence="4 6" id="KW-0067">ATP-binding</keyword>
<dbReference type="InterPro" id="IPR036961">
    <property type="entry name" value="Kinesin_motor_dom_sf"/>
</dbReference>
<name>A0A5C3QNZ4_9AGAR</name>
<dbReference type="EMBL" id="ML178821">
    <property type="protein sequence ID" value="TFL03088.1"/>
    <property type="molecule type" value="Genomic_DNA"/>
</dbReference>
<organism evidence="11 12">
    <name type="scientific">Pterulicium gracile</name>
    <dbReference type="NCBI Taxonomy" id="1884261"/>
    <lineage>
        <taxon>Eukaryota</taxon>
        <taxon>Fungi</taxon>
        <taxon>Dikarya</taxon>
        <taxon>Basidiomycota</taxon>
        <taxon>Agaricomycotina</taxon>
        <taxon>Agaricomycetes</taxon>
        <taxon>Agaricomycetidae</taxon>
        <taxon>Agaricales</taxon>
        <taxon>Pleurotineae</taxon>
        <taxon>Pterulaceae</taxon>
        <taxon>Pterulicium</taxon>
    </lineage>
</organism>
<dbReference type="GO" id="GO:0008017">
    <property type="term" value="F:microtubule binding"/>
    <property type="evidence" value="ECO:0007669"/>
    <property type="project" value="InterPro"/>
</dbReference>
<keyword evidence="11" id="KW-0378">Hydrolase</keyword>
<keyword evidence="5 6" id="KW-0505">Motor protein</keyword>
<dbReference type="InterPro" id="IPR019821">
    <property type="entry name" value="Kinesin_motor_CS"/>
</dbReference>
<feature type="coiled-coil region" evidence="8">
    <location>
        <begin position="277"/>
        <end position="314"/>
    </location>
</feature>
<dbReference type="PANTHER" id="PTHR47972:SF45">
    <property type="entry name" value="PROTEIN CLARET SEGREGATIONAL"/>
    <property type="match status" value="1"/>
</dbReference>
<dbReference type="Pfam" id="PF00225">
    <property type="entry name" value="Kinesin"/>
    <property type="match status" value="1"/>
</dbReference>
<dbReference type="STRING" id="1884261.A0A5C3QNZ4"/>
<feature type="compositionally biased region" description="Low complexity" evidence="9">
    <location>
        <begin position="97"/>
        <end position="130"/>
    </location>
</feature>
<evidence type="ECO:0000256" key="7">
    <source>
        <dbReference type="RuleBase" id="RU000394"/>
    </source>
</evidence>
<dbReference type="Gene3D" id="3.40.850.10">
    <property type="entry name" value="Kinesin motor domain"/>
    <property type="match status" value="1"/>
</dbReference>
<evidence type="ECO:0000256" key="2">
    <source>
        <dbReference type="ARBA" id="ARBA00022701"/>
    </source>
</evidence>
<dbReference type="GO" id="GO:0005874">
    <property type="term" value="C:microtubule"/>
    <property type="evidence" value="ECO:0007669"/>
    <property type="project" value="UniProtKB-KW"/>
</dbReference>
<dbReference type="SUPFAM" id="SSF52540">
    <property type="entry name" value="P-loop containing nucleoside triphosphate hydrolases"/>
    <property type="match status" value="1"/>
</dbReference>
<evidence type="ECO:0000256" key="6">
    <source>
        <dbReference type="PROSITE-ProRule" id="PRU00283"/>
    </source>
</evidence>